<gene>
    <name evidence="1" type="ORF">NCS57_01473400</name>
</gene>
<reference evidence="1" key="1">
    <citation type="submission" date="2022-06" db="EMBL/GenBank/DDBJ databases">
        <title>Fusarium solani species complex genomes reveal bases of compartmentalisation and animal pathogenesis.</title>
        <authorList>
            <person name="Tsai I.J."/>
        </authorList>
    </citation>
    <scope>NUCLEOTIDE SEQUENCE</scope>
    <source>
        <strain evidence="1">Fu6.1</strain>
    </source>
</reference>
<accession>A0ACC0QC44</accession>
<evidence type="ECO:0000313" key="2">
    <source>
        <dbReference type="Proteomes" id="UP001065298"/>
    </source>
</evidence>
<name>A0ACC0QC44_9HYPO</name>
<proteinExistence type="predicted"/>
<dbReference type="EMBL" id="CM046516">
    <property type="protein sequence ID" value="KAI8648619.1"/>
    <property type="molecule type" value="Genomic_DNA"/>
</dbReference>
<protein>
    <submittedName>
        <fullName evidence="1">Alpha-galactosidase</fullName>
    </submittedName>
</protein>
<sequence>MSTPTSFQWQTDAFDIEFTLNSNGVVCLSRVLPKGSKEQPRTALFELSEVPLVSVKLVGEGNTSDKTSKAMIGGYLSARLKYESHAVAREGSVQTLSIENKDEATKIRITVRLTVYGSIPILRSLATITNQSTDNNIAITQLSSLAIGGLTNSSTWFHDYIVLTANNSWFREAQWREHTLPDLGLDNNGICELPDGHTGSQSTVALESRGSFSTGSYLPMGLLVSKDKTNTWIWQIENNGSWRWEIGDYKDSLYLVASGPTGVTHNWKQVLAPGEEFTTVPACIGRVNGDFEKAFAALTDYRRVIRRPHPDLEKLPIVFNDYMNCLMGDPDEEKIKALLGPVAQSGAEYFVIDAGWYADDSNWWDDVGLWEPSKKRFPSGFKMLTDEIKAKGLIPGLWLEPEVVGVRSVVGNILPKDAFFQEDGERIIERGRFQLDFRHEQVISWMNKVINRLIADYGVGFFKFDYNIEVVQGTDTHRSSSAGAEHLEHHRAYLAWVRSLLDKYPNLVIENCSSGGQRMEYAMLAIHPLQSNSDQQDPALYGAISAAAPTAVTPEQSASWAYPQPEWDDELNALSVVNSLLGRVFLSGRLDTLSSEQLKLIVEGMDVYKLIRQDIKKSRATWPLGLPQWHDDWLSLGLVSESNETYLGVWRRGGSTEIDIPLKNLPRSNKARVKVLYPTTMSTEVAVKDDVLTVKLPEAVCARLLHIYEG</sequence>
<keyword evidence="2" id="KW-1185">Reference proteome</keyword>
<dbReference type="Proteomes" id="UP001065298">
    <property type="component" value="Chromosome 14"/>
</dbReference>
<comment type="caution">
    <text evidence="1">The sequence shown here is derived from an EMBL/GenBank/DDBJ whole genome shotgun (WGS) entry which is preliminary data.</text>
</comment>
<organism evidence="1 2">
    <name type="scientific">Fusarium keratoplasticum</name>
    <dbReference type="NCBI Taxonomy" id="1328300"/>
    <lineage>
        <taxon>Eukaryota</taxon>
        <taxon>Fungi</taxon>
        <taxon>Dikarya</taxon>
        <taxon>Ascomycota</taxon>
        <taxon>Pezizomycotina</taxon>
        <taxon>Sordariomycetes</taxon>
        <taxon>Hypocreomycetidae</taxon>
        <taxon>Hypocreales</taxon>
        <taxon>Nectriaceae</taxon>
        <taxon>Fusarium</taxon>
        <taxon>Fusarium solani species complex</taxon>
    </lineage>
</organism>
<evidence type="ECO:0000313" key="1">
    <source>
        <dbReference type="EMBL" id="KAI8648619.1"/>
    </source>
</evidence>